<protein>
    <submittedName>
        <fullName evidence="3">Uncharacterized protein</fullName>
    </submittedName>
</protein>
<organism evidence="3 4">
    <name type="scientific">Legionella fallonii LLAP-10</name>
    <dbReference type="NCBI Taxonomy" id="1212491"/>
    <lineage>
        <taxon>Bacteria</taxon>
        <taxon>Pseudomonadati</taxon>
        <taxon>Pseudomonadota</taxon>
        <taxon>Gammaproteobacteria</taxon>
        <taxon>Legionellales</taxon>
        <taxon>Legionellaceae</taxon>
        <taxon>Legionella</taxon>
    </lineage>
</organism>
<dbReference type="OrthoDB" id="712022at2"/>
<dbReference type="InterPro" id="IPR040556">
    <property type="entry name" value="pP_pnuc_1"/>
</dbReference>
<reference evidence="4" key="1">
    <citation type="submission" date="2014-09" db="EMBL/GenBank/DDBJ databases">
        <authorList>
            <person name="Gomez-Valero L."/>
        </authorList>
    </citation>
    <scope>NUCLEOTIDE SEQUENCE [LARGE SCALE GENOMIC DNA]</scope>
    <source>
        <strain evidence="4">ATCC700992</strain>
    </source>
</reference>
<sequence length="278" mass="32546">MENDIINIINNHLLDGFEKDFFAEAIKNLENNSRLRLSNFLYAIRELIREVLARMSPDEKVLGSQWFIPYDKENPKKITRKQRMMYAIHGGIDPDYVEESLLIDAHDIIKDLIQKIDKLSKYTHITEEIFYENMTKSLNEIVQDELSIFSEFLAEIQNCKESVVQKLNDKLYDHVTSEFLSSTVIDIDHLSTHHFIEDISINDIIIKEINVDTISIEVEGSIYVQQQYGSSIDLENDNGAIIYSDFPYVCYICLEAFQPDEFKVLDSYYNVDTKEWEE</sequence>
<evidence type="ECO:0000313" key="3">
    <source>
        <dbReference type="EMBL" id="CEG56960.1"/>
    </source>
</evidence>
<dbReference type="InterPro" id="IPR041584">
    <property type="entry name" value="Put_pPIWI_pnuc_2"/>
</dbReference>
<gene>
    <name evidence="3" type="ORF">LFA_1548</name>
</gene>
<keyword evidence="4" id="KW-1185">Reference proteome</keyword>
<accession>A0A098G629</accession>
<evidence type="ECO:0000313" key="4">
    <source>
        <dbReference type="Proteomes" id="UP000032430"/>
    </source>
</evidence>
<feature type="domain" description="Predicted pPIWI-associating nuclease" evidence="1">
    <location>
        <begin position="11"/>
        <end position="149"/>
    </location>
</feature>
<dbReference type="STRING" id="1212491.LFA_1548"/>
<dbReference type="Proteomes" id="UP000032430">
    <property type="component" value="Chromosome I"/>
</dbReference>
<dbReference type="Pfam" id="PF18166">
    <property type="entry name" value="pP_pnuc_2"/>
    <property type="match status" value="1"/>
</dbReference>
<dbReference type="EMBL" id="LN614827">
    <property type="protein sequence ID" value="CEG56960.1"/>
    <property type="molecule type" value="Genomic_DNA"/>
</dbReference>
<evidence type="ECO:0000259" key="2">
    <source>
        <dbReference type="Pfam" id="PF18166"/>
    </source>
</evidence>
<dbReference type="AlphaFoldDB" id="A0A098G629"/>
<name>A0A098G629_9GAMM</name>
<feature type="domain" description="Predicted pPIWI-associating nuclease group 2" evidence="2">
    <location>
        <begin position="156"/>
        <end position="276"/>
    </location>
</feature>
<dbReference type="KEGG" id="lfa:LFA_1548"/>
<proteinExistence type="predicted"/>
<dbReference type="RefSeq" id="WP_045095534.1">
    <property type="nucleotide sequence ID" value="NZ_LN614827.1"/>
</dbReference>
<dbReference type="HOGENOM" id="CLU_070781_1_0_6"/>
<evidence type="ECO:0000259" key="1">
    <source>
        <dbReference type="Pfam" id="PF18165"/>
    </source>
</evidence>
<dbReference type="Pfam" id="PF18165">
    <property type="entry name" value="pP_pnuc_1"/>
    <property type="match status" value="1"/>
</dbReference>